<reference evidence="2 3" key="1">
    <citation type="journal article" date="2021" name="Plant Biotechnol. J.">
        <title>Multi-omics assisted identification of the key and species-specific regulatory components of drought-tolerant mechanisms in Gossypium stocksii.</title>
        <authorList>
            <person name="Yu D."/>
            <person name="Ke L."/>
            <person name="Zhang D."/>
            <person name="Wu Y."/>
            <person name="Sun Y."/>
            <person name="Mei J."/>
            <person name="Sun J."/>
            <person name="Sun Y."/>
        </authorList>
    </citation>
    <scope>NUCLEOTIDE SEQUENCE [LARGE SCALE GENOMIC DNA]</scope>
    <source>
        <strain evidence="3">cv. E1</strain>
        <tissue evidence="2">Leaf</tissue>
    </source>
</reference>
<gene>
    <name evidence="2" type="ORF">J1N35_030576</name>
</gene>
<keyword evidence="3" id="KW-1185">Reference proteome</keyword>
<organism evidence="2 3">
    <name type="scientific">Gossypium stocksii</name>
    <dbReference type="NCBI Taxonomy" id="47602"/>
    <lineage>
        <taxon>Eukaryota</taxon>
        <taxon>Viridiplantae</taxon>
        <taxon>Streptophyta</taxon>
        <taxon>Embryophyta</taxon>
        <taxon>Tracheophyta</taxon>
        <taxon>Spermatophyta</taxon>
        <taxon>Magnoliopsida</taxon>
        <taxon>eudicotyledons</taxon>
        <taxon>Gunneridae</taxon>
        <taxon>Pentapetalae</taxon>
        <taxon>rosids</taxon>
        <taxon>malvids</taxon>
        <taxon>Malvales</taxon>
        <taxon>Malvaceae</taxon>
        <taxon>Malvoideae</taxon>
        <taxon>Gossypium</taxon>
    </lineage>
</organism>
<dbReference type="AlphaFoldDB" id="A0A9D3ZUV7"/>
<evidence type="ECO:0000256" key="1">
    <source>
        <dbReference type="SAM" id="MobiDB-lite"/>
    </source>
</evidence>
<protein>
    <submittedName>
        <fullName evidence="2">Uncharacterized protein</fullName>
    </submittedName>
</protein>
<feature type="compositionally biased region" description="Basic and acidic residues" evidence="1">
    <location>
        <begin position="1"/>
        <end position="17"/>
    </location>
</feature>
<dbReference type="Proteomes" id="UP000828251">
    <property type="component" value="Unassembled WGS sequence"/>
</dbReference>
<evidence type="ECO:0000313" key="2">
    <source>
        <dbReference type="EMBL" id="KAH1065589.1"/>
    </source>
</evidence>
<accession>A0A9D3ZUV7</accession>
<feature type="region of interest" description="Disordered" evidence="1">
    <location>
        <begin position="1"/>
        <end position="36"/>
    </location>
</feature>
<feature type="region of interest" description="Disordered" evidence="1">
    <location>
        <begin position="48"/>
        <end position="84"/>
    </location>
</feature>
<comment type="caution">
    <text evidence="2">The sequence shown here is derived from an EMBL/GenBank/DDBJ whole genome shotgun (WGS) entry which is preliminary data.</text>
</comment>
<sequence length="84" mass="9549">MHVDELTELKELKELRPKGRGRQAGTWRERDGNKTNREGLVFVGLLPTDRIGMGDGENKEERKKSLLGKERSKDGDMKAIRSAQ</sequence>
<evidence type="ECO:0000313" key="3">
    <source>
        <dbReference type="Proteomes" id="UP000828251"/>
    </source>
</evidence>
<feature type="compositionally biased region" description="Basic and acidic residues" evidence="1">
    <location>
        <begin position="56"/>
        <end position="84"/>
    </location>
</feature>
<dbReference type="EMBL" id="JAIQCV010000009">
    <property type="protein sequence ID" value="KAH1065589.1"/>
    <property type="molecule type" value="Genomic_DNA"/>
</dbReference>
<name>A0A9D3ZUV7_9ROSI</name>
<feature type="compositionally biased region" description="Basic and acidic residues" evidence="1">
    <location>
        <begin position="27"/>
        <end position="36"/>
    </location>
</feature>
<proteinExistence type="predicted"/>